<evidence type="ECO:0000313" key="2">
    <source>
        <dbReference type="EMBL" id="WKN39255.1"/>
    </source>
</evidence>
<reference evidence="2" key="2">
    <citation type="journal article" date="2024" name="Antonie Van Leeuwenhoek">
        <title>Roseihalotalea indica gen. nov., sp. nov., a halophilic Bacteroidetes from mesopelagic Southwest Indian Ocean with higher carbohydrate metabolic potential.</title>
        <authorList>
            <person name="Chen B."/>
            <person name="Zhang M."/>
            <person name="Lin D."/>
            <person name="Ye J."/>
            <person name="Tang K."/>
        </authorList>
    </citation>
    <scope>NUCLEOTIDE SEQUENCE</scope>
    <source>
        <strain evidence="2">TK19036</strain>
    </source>
</reference>
<dbReference type="GO" id="GO:0006935">
    <property type="term" value="P:chemotaxis"/>
    <property type="evidence" value="ECO:0007669"/>
    <property type="project" value="UniProtKB-KW"/>
</dbReference>
<accession>A0AA49GTY5</accession>
<proteinExistence type="predicted"/>
<keyword evidence="1" id="KW-0145">Chemotaxis</keyword>
<dbReference type="EMBL" id="CP120682">
    <property type="protein sequence ID" value="WKN39255.1"/>
    <property type="molecule type" value="Genomic_DNA"/>
</dbReference>
<organism evidence="2">
    <name type="scientific">Roseihalotalea indica</name>
    <dbReference type="NCBI Taxonomy" id="2867963"/>
    <lineage>
        <taxon>Bacteria</taxon>
        <taxon>Pseudomonadati</taxon>
        <taxon>Bacteroidota</taxon>
        <taxon>Cytophagia</taxon>
        <taxon>Cytophagales</taxon>
        <taxon>Catalimonadaceae</taxon>
        <taxon>Roseihalotalea</taxon>
    </lineage>
</organism>
<reference evidence="2" key="1">
    <citation type="journal article" date="2023" name="Comput. Struct. Biotechnol. J.">
        <title>Discovery of a novel marine Bacteroidetes with a rich repertoire of carbohydrate-active enzymes.</title>
        <authorList>
            <person name="Chen B."/>
            <person name="Liu G."/>
            <person name="Chen Q."/>
            <person name="Wang H."/>
            <person name="Liu L."/>
            <person name="Tang K."/>
        </authorList>
    </citation>
    <scope>NUCLEOTIDE SEQUENCE</scope>
    <source>
        <strain evidence="2">TK19036</strain>
    </source>
</reference>
<dbReference type="AlphaFoldDB" id="A0AA49GTY5"/>
<evidence type="ECO:0000256" key="1">
    <source>
        <dbReference type="ARBA" id="ARBA00022500"/>
    </source>
</evidence>
<dbReference type="InterPro" id="IPR028976">
    <property type="entry name" value="CheC-like_sf"/>
</dbReference>
<gene>
    <name evidence="2" type="ORF">K4G66_11180</name>
</gene>
<name>A0AA49GTY5_9BACT</name>
<evidence type="ECO:0008006" key="3">
    <source>
        <dbReference type="Google" id="ProtNLM"/>
    </source>
</evidence>
<protein>
    <recommendedName>
        <fullName evidence="3">CheC-like protein domain-containing protein</fullName>
    </recommendedName>
</protein>
<sequence>MNVLTSTEQKVAQEMINAGYTNAAQSFSGIAQQQVTIQTSTLEIATESSDQLNLAKEGDLRLVTTEIMGEMKGKSYLLLNESECEAIYQACLPPGGSAESRKVMGEAVIKEIDNIISAAVITEFSNRFQVSIFGDVPYLFDGPEAEISRIIQADFADNAETGCYLFANTYFAFENNTKLQPQFFWKLPSDFLQRIKEYAQKASAVS</sequence>
<dbReference type="Gene3D" id="3.40.1550.10">
    <property type="entry name" value="CheC-like"/>
    <property type="match status" value="1"/>
</dbReference>
<dbReference type="SUPFAM" id="SSF103039">
    <property type="entry name" value="CheC-like"/>
    <property type="match status" value="1"/>
</dbReference>